<sequence length="51" mass="5041">MAPSLHPSVAVRSLAPSVIATASAAPPTATAPAVSAMHHAASWPPAMDLLL</sequence>
<organism evidence="1">
    <name type="scientific">Arundo donax</name>
    <name type="common">Giant reed</name>
    <name type="synonym">Donax arundinaceus</name>
    <dbReference type="NCBI Taxonomy" id="35708"/>
    <lineage>
        <taxon>Eukaryota</taxon>
        <taxon>Viridiplantae</taxon>
        <taxon>Streptophyta</taxon>
        <taxon>Embryophyta</taxon>
        <taxon>Tracheophyta</taxon>
        <taxon>Spermatophyta</taxon>
        <taxon>Magnoliopsida</taxon>
        <taxon>Liliopsida</taxon>
        <taxon>Poales</taxon>
        <taxon>Poaceae</taxon>
        <taxon>PACMAD clade</taxon>
        <taxon>Arundinoideae</taxon>
        <taxon>Arundineae</taxon>
        <taxon>Arundo</taxon>
    </lineage>
</organism>
<reference evidence="1" key="2">
    <citation type="journal article" date="2015" name="Data Brief">
        <title>Shoot transcriptome of the giant reed, Arundo donax.</title>
        <authorList>
            <person name="Barrero R.A."/>
            <person name="Guerrero F.D."/>
            <person name="Moolhuijzen P."/>
            <person name="Goolsby J.A."/>
            <person name="Tidwell J."/>
            <person name="Bellgard S.E."/>
            <person name="Bellgard M.I."/>
        </authorList>
    </citation>
    <scope>NUCLEOTIDE SEQUENCE</scope>
    <source>
        <tissue evidence="1">Shoot tissue taken approximately 20 cm above the soil surface</tissue>
    </source>
</reference>
<proteinExistence type="predicted"/>
<reference evidence="1" key="1">
    <citation type="submission" date="2014-09" db="EMBL/GenBank/DDBJ databases">
        <authorList>
            <person name="Magalhaes I.L.F."/>
            <person name="Oliveira U."/>
            <person name="Santos F.R."/>
            <person name="Vidigal T.H.D.A."/>
            <person name="Brescovit A.D."/>
            <person name="Santos A.J."/>
        </authorList>
    </citation>
    <scope>NUCLEOTIDE SEQUENCE</scope>
    <source>
        <tissue evidence="1">Shoot tissue taken approximately 20 cm above the soil surface</tissue>
    </source>
</reference>
<evidence type="ECO:0000313" key="1">
    <source>
        <dbReference type="EMBL" id="JAD43758.1"/>
    </source>
</evidence>
<name>A0A0A9A1D8_ARUDO</name>
<accession>A0A0A9A1D8</accession>
<dbReference type="EMBL" id="GBRH01254137">
    <property type="protein sequence ID" value="JAD43758.1"/>
    <property type="molecule type" value="Transcribed_RNA"/>
</dbReference>
<dbReference type="AlphaFoldDB" id="A0A0A9A1D8"/>
<protein>
    <submittedName>
        <fullName evidence="1">Uncharacterized protein</fullName>
    </submittedName>
</protein>